<evidence type="ECO:0000313" key="3">
    <source>
        <dbReference type="Proteomes" id="UP000604001"/>
    </source>
</evidence>
<dbReference type="RefSeq" id="WP_186344235.1">
    <property type="nucleotide sequence ID" value="NZ_BMMR01000001.1"/>
</dbReference>
<protein>
    <submittedName>
        <fullName evidence="2">FBP domain-containing protein</fullName>
    </submittedName>
</protein>
<organism evidence="2 3">
    <name type="scientific">Nocardioides deserti</name>
    <dbReference type="NCBI Taxonomy" id="1588644"/>
    <lineage>
        <taxon>Bacteria</taxon>
        <taxon>Bacillati</taxon>
        <taxon>Actinomycetota</taxon>
        <taxon>Actinomycetes</taxon>
        <taxon>Propionibacteriales</taxon>
        <taxon>Nocardioidaceae</taxon>
        <taxon>Nocardioides</taxon>
    </lineage>
</organism>
<reference evidence="2 3" key="1">
    <citation type="submission" date="2020-08" db="EMBL/GenBank/DDBJ databases">
        <title>novel species in genus Nocardioides.</title>
        <authorList>
            <person name="Zhang G."/>
        </authorList>
    </citation>
    <scope>NUCLEOTIDE SEQUENCE [LARGE SCALE GENOMIC DNA]</scope>
    <source>
        <strain evidence="2 3">SC8A-24</strain>
    </source>
</reference>
<accession>A0ABR6U3U3</accession>
<name>A0ABR6U3U3_9ACTN</name>
<proteinExistence type="predicted"/>
<dbReference type="EMBL" id="JACMYC010000001">
    <property type="protein sequence ID" value="MBC2958960.1"/>
    <property type="molecule type" value="Genomic_DNA"/>
</dbReference>
<sequence length="167" mass="18379">MRAVEERELRASFVNASRGEAERLRVPTDLAGRSWGHLDFLGWVDERSPLHAYLVLADDEDRLVGVQLRRAPAGVGPRRARMCSLCTTTHPGQGAALMVAPRAGRSGRAGNTVGVDVCADLACSAYVRGLKPLPPLMRVPETLTVEERAARLRRNLLTFVDRVRAQR</sequence>
<keyword evidence="3" id="KW-1185">Reference proteome</keyword>
<gene>
    <name evidence="2" type="ORF">H7344_01465</name>
</gene>
<dbReference type="Pfam" id="PF16571">
    <property type="entry name" value="FBP_C"/>
    <property type="match status" value="1"/>
</dbReference>
<comment type="caution">
    <text evidence="2">The sequence shown here is derived from an EMBL/GenBank/DDBJ whole genome shotgun (WGS) entry which is preliminary data.</text>
</comment>
<dbReference type="InterPro" id="IPR032330">
    <property type="entry name" value="EF-G-binding_C"/>
</dbReference>
<dbReference type="Proteomes" id="UP000604001">
    <property type="component" value="Unassembled WGS sequence"/>
</dbReference>
<evidence type="ECO:0000313" key="2">
    <source>
        <dbReference type="EMBL" id="MBC2958960.1"/>
    </source>
</evidence>
<feature type="domain" description="Elongation factor G-binding protein C-terminal treble-clef zinc-finger" evidence="1">
    <location>
        <begin position="8"/>
        <end position="163"/>
    </location>
</feature>
<evidence type="ECO:0000259" key="1">
    <source>
        <dbReference type="Pfam" id="PF16571"/>
    </source>
</evidence>